<gene>
    <name evidence="3" type="ORF">FCM35_KLT18704</name>
</gene>
<accession>A0A833RB32</accession>
<comment type="caution">
    <text evidence="3">The sequence shown here is derived from an EMBL/GenBank/DDBJ whole genome shotgun (WGS) entry which is preliminary data.</text>
</comment>
<proteinExistence type="predicted"/>
<reference evidence="3" key="1">
    <citation type="submission" date="2020-01" db="EMBL/GenBank/DDBJ databases">
        <title>Genome sequence of Kobresia littledalei, the first chromosome-level genome in the family Cyperaceae.</title>
        <authorList>
            <person name="Qu G."/>
        </authorList>
    </citation>
    <scope>NUCLEOTIDE SEQUENCE</scope>
    <source>
        <strain evidence="3">C.B.Clarke</strain>
        <tissue evidence="3">Leaf</tissue>
    </source>
</reference>
<evidence type="ECO:0000259" key="2">
    <source>
        <dbReference type="Pfam" id="PF14111"/>
    </source>
</evidence>
<name>A0A833RB32_9POAL</name>
<sequence length="361" mass="40328">MVMQPFPMRTNIVDKGCVYLDHYDPTHQQMAVDLDRCILVSAIGRNLDGVGTISDVRGFSLKSIWRERSDLPLRSNLRELARQSLLHAHDKLLNFYARGGYNTPPSSPNSNQPEGNTIQTVIGNPTDKHSQEHHTLSCHRGSHNQERLRVGSHTLHVSLARKRTAKANLTHGERAGFGTKVYSQAEATKVTINVGKFTILERCLHLTVNDNSEQHKHCHGKSGGDRDDDNIKVGSISVIELSWQSENKVNKKASWTLPENNLKEQASSSSQTVPIQLPQTAVSSIDWTKCALARVIADRTSVQQQLASTMLKACGAHSQTTFSTLSRNMYLVEFVSENELLRIMNQGVWSYRGDTVILQRV</sequence>
<dbReference type="Pfam" id="PF14111">
    <property type="entry name" value="DUF4283"/>
    <property type="match status" value="1"/>
</dbReference>
<evidence type="ECO:0000313" key="3">
    <source>
        <dbReference type="EMBL" id="KAF3338117.1"/>
    </source>
</evidence>
<organism evidence="3 4">
    <name type="scientific">Carex littledalei</name>
    <dbReference type="NCBI Taxonomy" id="544730"/>
    <lineage>
        <taxon>Eukaryota</taxon>
        <taxon>Viridiplantae</taxon>
        <taxon>Streptophyta</taxon>
        <taxon>Embryophyta</taxon>
        <taxon>Tracheophyta</taxon>
        <taxon>Spermatophyta</taxon>
        <taxon>Magnoliopsida</taxon>
        <taxon>Liliopsida</taxon>
        <taxon>Poales</taxon>
        <taxon>Cyperaceae</taxon>
        <taxon>Cyperoideae</taxon>
        <taxon>Cariceae</taxon>
        <taxon>Carex</taxon>
        <taxon>Carex subgen. Euthyceras</taxon>
    </lineage>
</organism>
<dbReference type="EMBL" id="SWLB01000006">
    <property type="protein sequence ID" value="KAF3338117.1"/>
    <property type="molecule type" value="Genomic_DNA"/>
</dbReference>
<dbReference type="Proteomes" id="UP000623129">
    <property type="component" value="Unassembled WGS sequence"/>
</dbReference>
<feature type="region of interest" description="Disordered" evidence="1">
    <location>
        <begin position="99"/>
        <end position="134"/>
    </location>
</feature>
<feature type="compositionally biased region" description="Polar residues" evidence="1">
    <location>
        <begin position="112"/>
        <end position="123"/>
    </location>
</feature>
<keyword evidence="4" id="KW-1185">Reference proteome</keyword>
<evidence type="ECO:0000256" key="1">
    <source>
        <dbReference type="SAM" id="MobiDB-lite"/>
    </source>
</evidence>
<feature type="compositionally biased region" description="Low complexity" evidence="1">
    <location>
        <begin position="102"/>
        <end position="111"/>
    </location>
</feature>
<feature type="domain" description="DUF4283" evidence="2">
    <location>
        <begin position="286"/>
        <end position="360"/>
    </location>
</feature>
<dbReference type="AlphaFoldDB" id="A0A833RB32"/>
<evidence type="ECO:0000313" key="4">
    <source>
        <dbReference type="Proteomes" id="UP000623129"/>
    </source>
</evidence>
<dbReference type="InterPro" id="IPR025558">
    <property type="entry name" value="DUF4283"/>
</dbReference>
<protein>
    <recommendedName>
        <fullName evidence="2">DUF4283 domain-containing protein</fullName>
    </recommendedName>
</protein>